<dbReference type="Pfam" id="PF00015">
    <property type="entry name" value="MCPsignal"/>
    <property type="match status" value="1"/>
</dbReference>
<accession>A0A437P1J8</accession>
<evidence type="ECO:0000259" key="2">
    <source>
        <dbReference type="PROSITE" id="PS50111"/>
    </source>
</evidence>
<dbReference type="PANTHER" id="PTHR24422:SF10">
    <property type="entry name" value="CHEMOTAXIS PROTEIN METHYLTRANSFERASE 2"/>
    <property type="match status" value="1"/>
</dbReference>
<dbReference type="SMART" id="SM00283">
    <property type="entry name" value="MA"/>
    <property type="match status" value="1"/>
</dbReference>
<dbReference type="InterPro" id="IPR050903">
    <property type="entry name" value="Bact_Chemotaxis_MeTrfase"/>
</dbReference>
<name>A0A437P1J8_9HYPH</name>
<dbReference type="AlphaFoldDB" id="A0A437P1J8"/>
<feature type="domain" description="Methyl-accepting transducer" evidence="2">
    <location>
        <begin position="254"/>
        <end position="476"/>
    </location>
</feature>
<keyword evidence="1" id="KW-0807">Transducer</keyword>
<dbReference type="GO" id="GO:0016020">
    <property type="term" value="C:membrane"/>
    <property type="evidence" value="ECO:0007669"/>
    <property type="project" value="InterPro"/>
</dbReference>
<dbReference type="Gene3D" id="1.10.287.950">
    <property type="entry name" value="Methyl-accepting chemotaxis protein"/>
    <property type="match status" value="1"/>
</dbReference>
<dbReference type="SUPFAM" id="SSF58104">
    <property type="entry name" value="Methyl-accepting chemotaxis protein (MCP) signaling domain"/>
    <property type="match status" value="1"/>
</dbReference>
<dbReference type="PANTHER" id="PTHR24422">
    <property type="entry name" value="CHEMOTAXIS PROTEIN METHYLTRANSFERASE"/>
    <property type="match status" value="1"/>
</dbReference>
<dbReference type="InterPro" id="IPR035965">
    <property type="entry name" value="PAS-like_dom_sf"/>
</dbReference>
<dbReference type="InterPro" id="IPR000700">
    <property type="entry name" value="PAS-assoc_C"/>
</dbReference>
<evidence type="ECO:0000256" key="1">
    <source>
        <dbReference type="PROSITE-ProRule" id="PRU00284"/>
    </source>
</evidence>
<feature type="domain" description="PAC" evidence="4">
    <location>
        <begin position="204"/>
        <end position="256"/>
    </location>
</feature>
<comment type="caution">
    <text evidence="5">The sequence shown here is derived from an EMBL/GenBank/DDBJ whole genome shotgun (WGS) entry which is preliminary data.</text>
</comment>
<dbReference type="Pfam" id="PF08447">
    <property type="entry name" value="PAS_3"/>
    <property type="match status" value="2"/>
</dbReference>
<dbReference type="SUPFAM" id="SSF55785">
    <property type="entry name" value="PYP-like sensor domain (PAS domain)"/>
    <property type="match status" value="2"/>
</dbReference>
<dbReference type="PROSITE" id="PS50112">
    <property type="entry name" value="PAS"/>
    <property type="match status" value="2"/>
</dbReference>
<dbReference type="SMART" id="SM00091">
    <property type="entry name" value="PAS"/>
    <property type="match status" value="2"/>
</dbReference>
<gene>
    <name evidence="5" type="ORF">EOE48_17595</name>
</gene>
<dbReference type="PROSITE" id="PS50113">
    <property type="entry name" value="PAC"/>
    <property type="match status" value="2"/>
</dbReference>
<protein>
    <submittedName>
        <fullName evidence="5">PAS domain S-box protein</fullName>
    </submittedName>
</protein>
<dbReference type="OrthoDB" id="9797364at2"/>
<dbReference type="SMART" id="SM00086">
    <property type="entry name" value="PAC"/>
    <property type="match status" value="2"/>
</dbReference>
<keyword evidence="6" id="KW-1185">Reference proteome</keyword>
<dbReference type="Proteomes" id="UP000286997">
    <property type="component" value="Unassembled WGS sequence"/>
</dbReference>
<dbReference type="EMBL" id="SACP01000017">
    <property type="protein sequence ID" value="RVU16169.1"/>
    <property type="molecule type" value="Genomic_DNA"/>
</dbReference>
<dbReference type="InterPro" id="IPR013655">
    <property type="entry name" value="PAS_fold_3"/>
</dbReference>
<sequence length="491" mass="51875">MFAFQTSSALRAKLAALDRVQAVIEFDLSGRILTANETFLRTLGYALPEIVGQHHRMFVDPAERDTPDYDAFWARLRAGQFEAAQYRRLAKGGREVWIEASYNPVLDRSGRPVRVVKFATDITARKAEEADRAGQVAAIRRTQGVIAFNLDGTILEANDVFLGLVGYRSDEVAGRHHSLFVEAEYAAGAEYAAFWDALRQGRHQTGQYRRLGKGGRPVWIQAAYTPILDAAGRPTKVVKFATDVGDQVRLLADLRTLIDRNFQEIDGAVASTAAESASAGVAARTTATNVQTMAAASEELAVSVAEISASMAQSRAATDNATDRVQEADARTRRLAEAAGGMTGIAGLISAVAAQINLLALNATIEAARAGEAGRGFAVVAQEVKTLARQAADATGQINAEIGGIQTISAEVVAALDSIRGSVATLSDHVVATAAAVEEQSAVTRSMSENMQEAAHAVSAISENIVAISGAVGQVSGAVAGTRRAAQVLAR</sequence>
<dbReference type="PROSITE" id="PS50111">
    <property type="entry name" value="CHEMOTAXIS_TRANSDUC_2"/>
    <property type="match status" value="1"/>
</dbReference>
<evidence type="ECO:0000259" key="4">
    <source>
        <dbReference type="PROSITE" id="PS50113"/>
    </source>
</evidence>
<proteinExistence type="predicted"/>
<dbReference type="RefSeq" id="WP_127731497.1">
    <property type="nucleotide sequence ID" value="NZ_SACP01000017.1"/>
</dbReference>
<evidence type="ECO:0000259" key="3">
    <source>
        <dbReference type="PROSITE" id="PS50112"/>
    </source>
</evidence>
<evidence type="ECO:0000313" key="5">
    <source>
        <dbReference type="EMBL" id="RVU16169.1"/>
    </source>
</evidence>
<dbReference type="InterPro" id="IPR004089">
    <property type="entry name" value="MCPsignal_dom"/>
</dbReference>
<feature type="domain" description="PAS" evidence="3">
    <location>
        <begin position="145"/>
        <end position="175"/>
    </location>
</feature>
<dbReference type="NCBIfam" id="TIGR00229">
    <property type="entry name" value="sensory_box"/>
    <property type="match status" value="2"/>
</dbReference>
<dbReference type="GO" id="GO:0007165">
    <property type="term" value="P:signal transduction"/>
    <property type="evidence" value="ECO:0007669"/>
    <property type="project" value="UniProtKB-KW"/>
</dbReference>
<reference evidence="5 6" key="1">
    <citation type="submission" date="2019-01" db="EMBL/GenBank/DDBJ databases">
        <authorList>
            <person name="Chen W.-M."/>
        </authorList>
    </citation>
    <scope>NUCLEOTIDE SEQUENCE [LARGE SCALE GENOMIC DNA]</scope>
    <source>
        <strain evidence="5 6">TER-1</strain>
    </source>
</reference>
<dbReference type="CDD" id="cd00130">
    <property type="entry name" value="PAS"/>
    <property type="match status" value="2"/>
</dbReference>
<dbReference type="InterPro" id="IPR000014">
    <property type="entry name" value="PAS"/>
</dbReference>
<feature type="domain" description="PAS" evidence="3">
    <location>
        <begin position="23"/>
        <end position="65"/>
    </location>
</feature>
<organism evidence="5 6">
    <name type="scientific">Methylobacterium oryzihabitans</name>
    <dbReference type="NCBI Taxonomy" id="2499852"/>
    <lineage>
        <taxon>Bacteria</taxon>
        <taxon>Pseudomonadati</taxon>
        <taxon>Pseudomonadota</taxon>
        <taxon>Alphaproteobacteria</taxon>
        <taxon>Hyphomicrobiales</taxon>
        <taxon>Methylobacteriaceae</taxon>
        <taxon>Methylobacterium</taxon>
    </lineage>
</organism>
<dbReference type="InterPro" id="IPR001610">
    <property type="entry name" value="PAC"/>
</dbReference>
<evidence type="ECO:0000313" key="6">
    <source>
        <dbReference type="Proteomes" id="UP000286997"/>
    </source>
</evidence>
<feature type="domain" description="PAC" evidence="4">
    <location>
        <begin position="82"/>
        <end position="134"/>
    </location>
</feature>
<dbReference type="Gene3D" id="3.30.450.20">
    <property type="entry name" value="PAS domain"/>
    <property type="match status" value="2"/>
</dbReference>